<dbReference type="Pfam" id="PF12831">
    <property type="entry name" value="FAD_oxidored"/>
    <property type="match status" value="2"/>
</dbReference>
<reference evidence="3 4" key="1">
    <citation type="journal article" date="2020" name="ISME J.">
        <title>Comparative genomics reveals insights into cyanobacterial evolution and habitat adaptation.</title>
        <authorList>
            <person name="Chen M.Y."/>
            <person name="Teng W.K."/>
            <person name="Zhao L."/>
            <person name="Hu C.X."/>
            <person name="Zhou Y.K."/>
            <person name="Han B.P."/>
            <person name="Song L.R."/>
            <person name="Shu W.S."/>
        </authorList>
    </citation>
    <scope>NUCLEOTIDE SEQUENCE [LARGE SCALE GENOMIC DNA]</scope>
    <source>
        <strain evidence="3 4">FACHB-1050</strain>
    </source>
</reference>
<accession>A0ABR8CBS9</accession>
<protein>
    <submittedName>
        <fullName evidence="3">FAD-dependent oxidoreductase</fullName>
    </submittedName>
</protein>
<proteinExistence type="predicted"/>
<sequence>MSDQEDQQEKSENISDRVEDVEDPKPNPSFRPKLRYILGLLFMGVVLSGATARSWQIFNKPKSIEPIAQNANNPIPLFDRNGYPLLNPPAPEDAEVWECEVAVVGGSLGGVAAAYHSMKTGATTCLIELTPMLGGQVSSQGVSAIDESLLMRYQQKFPVSWTHFKNIIASQPALPEKYSYLKPGAVVADTNSCWVGNLCFTPYSGELASEEFLRESQRSAPKSRWSTQIAFKGASFNEKGDRITSIHAVQRIPRDPNYLSQGRLSREITSWFNWNSDETFVKKPIRLQPPVGKQMIVIDSTDTAELIAWANLPHRLGSEGFATTGEVHAVADNPECTQAFTFPFVLKIADDEGRSLKELRKVQPGYSREEHRSDYDLGRFPMFEGNSVFNYRRIVSMKRDDPFKAVPAKGDMTVINWNRGNDWGVMNPPLILTDKQIRDSGQQQNWLGGLNTTALKDGENHALLFAEWIMEKYVSAEFPLRLMSGVDSPMPTESGLSMYPYIREGRRILGRSAYGQSEFMMREQDIRNDMEGGRDFNPTSIGLTHYAIDMHGCRYRNWEPSKAPSSAPANEDKVRPIIMPFESLIPQRIDNLLMGGKAIAVSHIVNGATRIHVGEWSAGSAAGATAAWIVLQDDPSLTPQAILDRGRIGDLQTLLRSQGLVLEW</sequence>
<keyword evidence="2" id="KW-1133">Transmembrane helix</keyword>
<name>A0ABR8CBS9_9CYAN</name>
<organism evidence="3 4">
    <name type="scientific">Phormidium tenue FACHB-1050</name>
    <dbReference type="NCBI Taxonomy" id="2692857"/>
    <lineage>
        <taxon>Bacteria</taxon>
        <taxon>Bacillati</taxon>
        <taxon>Cyanobacteriota</taxon>
        <taxon>Cyanophyceae</taxon>
        <taxon>Oscillatoriophycideae</taxon>
        <taxon>Oscillatoriales</taxon>
        <taxon>Oscillatoriaceae</taxon>
        <taxon>Phormidium</taxon>
    </lineage>
</organism>
<dbReference type="InterPro" id="IPR005288">
    <property type="entry name" value="NadB"/>
</dbReference>
<comment type="caution">
    <text evidence="3">The sequence shown here is derived from an EMBL/GenBank/DDBJ whole genome shotgun (WGS) entry which is preliminary data.</text>
</comment>
<dbReference type="EMBL" id="JACJQY010000020">
    <property type="protein sequence ID" value="MBD2317845.1"/>
    <property type="molecule type" value="Genomic_DNA"/>
</dbReference>
<dbReference type="InterPro" id="IPR036188">
    <property type="entry name" value="FAD/NAD-bd_sf"/>
</dbReference>
<gene>
    <name evidence="3" type="ORF">H6G05_13435</name>
</gene>
<dbReference type="PANTHER" id="PTHR42716:SF1">
    <property type="entry name" value="SLL0471 PROTEIN"/>
    <property type="match status" value="1"/>
</dbReference>
<feature type="compositionally biased region" description="Basic and acidic residues" evidence="1">
    <location>
        <begin position="7"/>
        <end position="18"/>
    </location>
</feature>
<dbReference type="SUPFAM" id="SSF51905">
    <property type="entry name" value="FAD/NAD(P)-binding domain"/>
    <property type="match status" value="1"/>
</dbReference>
<keyword evidence="2" id="KW-0472">Membrane</keyword>
<dbReference type="Gene3D" id="3.50.50.60">
    <property type="entry name" value="FAD/NAD(P)-binding domain"/>
    <property type="match status" value="1"/>
</dbReference>
<evidence type="ECO:0000313" key="4">
    <source>
        <dbReference type="Proteomes" id="UP000618445"/>
    </source>
</evidence>
<dbReference type="PANTHER" id="PTHR42716">
    <property type="entry name" value="L-ASPARTATE OXIDASE"/>
    <property type="match status" value="1"/>
</dbReference>
<dbReference type="RefSeq" id="WP_190578652.1">
    <property type="nucleotide sequence ID" value="NZ_CAWPQU010000013.1"/>
</dbReference>
<dbReference type="Proteomes" id="UP000618445">
    <property type="component" value="Unassembled WGS sequence"/>
</dbReference>
<feature type="region of interest" description="Disordered" evidence="1">
    <location>
        <begin position="1"/>
        <end position="26"/>
    </location>
</feature>
<evidence type="ECO:0000256" key="2">
    <source>
        <dbReference type="SAM" id="Phobius"/>
    </source>
</evidence>
<evidence type="ECO:0000313" key="3">
    <source>
        <dbReference type="EMBL" id="MBD2317845.1"/>
    </source>
</evidence>
<keyword evidence="4" id="KW-1185">Reference proteome</keyword>
<feature type="transmembrane region" description="Helical" evidence="2">
    <location>
        <begin position="34"/>
        <end position="55"/>
    </location>
</feature>
<evidence type="ECO:0000256" key="1">
    <source>
        <dbReference type="SAM" id="MobiDB-lite"/>
    </source>
</evidence>
<keyword evidence="2" id="KW-0812">Transmembrane</keyword>